<reference evidence="4" key="1">
    <citation type="submission" date="2022-10" db="EMBL/GenBank/DDBJ databases">
        <title>Tapping the CABI collections for fungal endophytes: first genome assemblies for Collariella, Neodidymelliopsis, Ascochyta clinopodiicola, Didymella pomorum, Didymosphaeria variabile, Neocosmospora piperis and Neocucurbitaria cava.</title>
        <authorList>
            <person name="Hill R."/>
        </authorList>
    </citation>
    <scope>NUCLEOTIDE SEQUENCE</scope>
    <source>
        <strain evidence="4">IMI 356814</strain>
    </source>
</reference>
<dbReference type="AlphaFoldDB" id="A0A9W8Y1Q2"/>
<feature type="domain" description="Xylanolytic transcriptional activator regulatory" evidence="3">
    <location>
        <begin position="280"/>
        <end position="350"/>
    </location>
</feature>
<dbReference type="Proteomes" id="UP001140560">
    <property type="component" value="Unassembled WGS sequence"/>
</dbReference>
<organism evidence="4 5">
    <name type="scientific">Neocucurbitaria cava</name>
    <dbReference type="NCBI Taxonomy" id="798079"/>
    <lineage>
        <taxon>Eukaryota</taxon>
        <taxon>Fungi</taxon>
        <taxon>Dikarya</taxon>
        <taxon>Ascomycota</taxon>
        <taxon>Pezizomycotina</taxon>
        <taxon>Dothideomycetes</taxon>
        <taxon>Pleosporomycetidae</taxon>
        <taxon>Pleosporales</taxon>
        <taxon>Pleosporineae</taxon>
        <taxon>Cucurbitariaceae</taxon>
        <taxon>Neocucurbitaria</taxon>
    </lineage>
</organism>
<dbReference type="GO" id="GO:0008270">
    <property type="term" value="F:zinc ion binding"/>
    <property type="evidence" value="ECO:0007669"/>
    <property type="project" value="InterPro"/>
</dbReference>
<keyword evidence="1" id="KW-0539">Nucleus</keyword>
<dbReference type="Pfam" id="PF04082">
    <property type="entry name" value="Fungal_trans"/>
    <property type="match status" value="1"/>
</dbReference>
<sequence length="556" mass="62134">MEIRGGNTNKRPKERLPIARRSVSQQEYSIEQKIDGISQNIKDIKNLLQGLNLAPETRVATAASSSVVDQVDPPTDRDDEQLVDASSDEPPVDHSAHTVEFIRSVVHDADSRDTTVEASEVVSSLKHLVHTLENRSGARGLSGSDLKLSKPSKPPLPPLDAVVAVLRWAKDHPKNIRVAWISQIFPLQRFTDICQKVYFAVDDYSEIEFILANGYLSYMFFEHVVLSARQDYQEYCKQCRQNLHSALSQLTLLLPASMEVIAALTLGAFNAIEDSNGRVGWTFISAALDLCQTMGYHRVHAQDSRSPLWTAQTNLFWTVYKLEKGLAFRLGRSSNISDTDITLPVRSDEPRGIRLARVQGRVYEQLYNPSALSQQDNERIQVANTLASVLRPIISETKMEIAGAVLKASDSIVDPMRTIYVRVVVHSPLVPFSVLFTHAVQTSVLSDLARLERFADSLRPEPSSSESTAHPHRLYTLLCQAARLKLNSPATPASMEPVWAQSLPDLLMDFDFAKYGMQSEAEILGYSEPSESQMHGLSDWYNDSQQVMNLLDDDIM</sequence>
<dbReference type="PANTHER" id="PTHR46910">
    <property type="entry name" value="TRANSCRIPTION FACTOR PDR1"/>
    <property type="match status" value="1"/>
</dbReference>
<protein>
    <recommendedName>
        <fullName evidence="3">Xylanolytic transcriptional activator regulatory domain-containing protein</fullName>
    </recommendedName>
</protein>
<feature type="region of interest" description="Disordered" evidence="2">
    <location>
        <begin position="1"/>
        <end position="25"/>
    </location>
</feature>
<dbReference type="InterPro" id="IPR050987">
    <property type="entry name" value="AtrR-like"/>
</dbReference>
<proteinExistence type="predicted"/>
<evidence type="ECO:0000256" key="2">
    <source>
        <dbReference type="SAM" id="MobiDB-lite"/>
    </source>
</evidence>
<accession>A0A9W8Y1Q2</accession>
<name>A0A9W8Y1Q2_9PLEO</name>
<dbReference type="CDD" id="cd12148">
    <property type="entry name" value="fungal_TF_MHR"/>
    <property type="match status" value="1"/>
</dbReference>
<dbReference type="EMBL" id="JAPEUY010000016">
    <property type="protein sequence ID" value="KAJ4364959.1"/>
    <property type="molecule type" value="Genomic_DNA"/>
</dbReference>
<gene>
    <name evidence="4" type="ORF">N0V83_008575</name>
</gene>
<dbReference type="GO" id="GO:0006351">
    <property type="term" value="P:DNA-templated transcription"/>
    <property type="evidence" value="ECO:0007669"/>
    <property type="project" value="InterPro"/>
</dbReference>
<feature type="region of interest" description="Disordered" evidence="2">
    <location>
        <begin position="62"/>
        <end position="93"/>
    </location>
</feature>
<dbReference type="PANTHER" id="PTHR46910:SF5">
    <property type="entry name" value="ZN(II)2CYS6 TRANSCRIPTION FACTOR (EUROFUNG)"/>
    <property type="match status" value="1"/>
</dbReference>
<dbReference type="GO" id="GO:0003677">
    <property type="term" value="F:DNA binding"/>
    <property type="evidence" value="ECO:0007669"/>
    <property type="project" value="InterPro"/>
</dbReference>
<evidence type="ECO:0000259" key="3">
    <source>
        <dbReference type="SMART" id="SM00906"/>
    </source>
</evidence>
<keyword evidence="5" id="KW-1185">Reference proteome</keyword>
<dbReference type="GO" id="GO:0003700">
    <property type="term" value="F:DNA-binding transcription factor activity"/>
    <property type="evidence" value="ECO:0007669"/>
    <property type="project" value="InterPro"/>
</dbReference>
<comment type="caution">
    <text evidence="4">The sequence shown here is derived from an EMBL/GenBank/DDBJ whole genome shotgun (WGS) entry which is preliminary data.</text>
</comment>
<dbReference type="OrthoDB" id="103819at2759"/>
<evidence type="ECO:0000313" key="5">
    <source>
        <dbReference type="Proteomes" id="UP001140560"/>
    </source>
</evidence>
<evidence type="ECO:0000313" key="4">
    <source>
        <dbReference type="EMBL" id="KAJ4364959.1"/>
    </source>
</evidence>
<dbReference type="SMART" id="SM00906">
    <property type="entry name" value="Fungal_trans"/>
    <property type="match status" value="1"/>
</dbReference>
<evidence type="ECO:0000256" key="1">
    <source>
        <dbReference type="ARBA" id="ARBA00023242"/>
    </source>
</evidence>
<dbReference type="InterPro" id="IPR007219">
    <property type="entry name" value="XnlR_reg_dom"/>
</dbReference>